<keyword evidence="1" id="KW-1133">Transmembrane helix</keyword>
<dbReference type="Proteomes" id="UP000077755">
    <property type="component" value="Chromosome 5"/>
</dbReference>
<keyword evidence="1" id="KW-0472">Membrane</keyword>
<protein>
    <submittedName>
        <fullName evidence="2">Uncharacterized protein</fullName>
    </submittedName>
</protein>
<reference evidence="2" key="1">
    <citation type="journal article" date="2016" name="Nat. Genet.">
        <title>A high-quality carrot genome assembly provides new insights into carotenoid accumulation and asterid genome evolution.</title>
        <authorList>
            <person name="Iorizzo M."/>
            <person name="Ellison S."/>
            <person name="Senalik D."/>
            <person name="Zeng P."/>
            <person name="Satapoomin P."/>
            <person name="Huang J."/>
            <person name="Bowman M."/>
            <person name="Iovene M."/>
            <person name="Sanseverino W."/>
            <person name="Cavagnaro P."/>
            <person name="Yildiz M."/>
            <person name="Macko-Podgorni A."/>
            <person name="Moranska E."/>
            <person name="Grzebelus E."/>
            <person name="Grzebelus D."/>
            <person name="Ashrafi H."/>
            <person name="Zheng Z."/>
            <person name="Cheng S."/>
            <person name="Spooner D."/>
            <person name="Van Deynze A."/>
            <person name="Simon P."/>
        </authorList>
    </citation>
    <scope>NUCLEOTIDE SEQUENCE</scope>
    <source>
        <tissue evidence="2">Leaf</tissue>
    </source>
</reference>
<evidence type="ECO:0000256" key="1">
    <source>
        <dbReference type="SAM" id="Phobius"/>
    </source>
</evidence>
<evidence type="ECO:0000313" key="3">
    <source>
        <dbReference type="Proteomes" id="UP000077755"/>
    </source>
</evidence>
<dbReference type="AlphaFoldDB" id="A0AAF1B274"/>
<reference evidence="2" key="2">
    <citation type="submission" date="2022-03" db="EMBL/GenBank/DDBJ databases">
        <title>Draft title - Genomic analysis of global carrot germplasm unveils the trajectory of domestication and the origin of high carotenoid orange carrot.</title>
        <authorList>
            <person name="Iorizzo M."/>
            <person name="Ellison S."/>
            <person name="Senalik D."/>
            <person name="Macko-Podgorni A."/>
            <person name="Grzebelus D."/>
            <person name="Bostan H."/>
            <person name="Rolling W."/>
            <person name="Curaba J."/>
            <person name="Simon P."/>
        </authorList>
    </citation>
    <scope>NUCLEOTIDE SEQUENCE</scope>
    <source>
        <tissue evidence="2">Leaf</tissue>
    </source>
</reference>
<organism evidence="2 3">
    <name type="scientific">Daucus carota subsp. sativus</name>
    <name type="common">Carrot</name>
    <dbReference type="NCBI Taxonomy" id="79200"/>
    <lineage>
        <taxon>Eukaryota</taxon>
        <taxon>Viridiplantae</taxon>
        <taxon>Streptophyta</taxon>
        <taxon>Embryophyta</taxon>
        <taxon>Tracheophyta</taxon>
        <taxon>Spermatophyta</taxon>
        <taxon>Magnoliopsida</taxon>
        <taxon>eudicotyledons</taxon>
        <taxon>Gunneridae</taxon>
        <taxon>Pentapetalae</taxon>
        <taxon>asterids</taxon>
        <taxon>campanulids</taxon>
        <taxon>Apiales</taxon>
        <taxon>Apiaceae</taxon>
        <taxon>Apioideae</taxon>
        <taxon>Scandiceae</taxon>
        <taxon>Daucinae</taxon>
        <taxon>Daucus</taxon>
        <taxon>Daucus sect. Daucus</taxon>
    </lineage>
</organism>
<sequence length="47" mass="5374">MHNIPCAYVFVSSVNFIMYIIKSIIFFIWSCCKPTLCASKKNACCSF</sequence>
<evidence type="ECO:0000313" key="2">
    <source>
        <dbReference type="EMBL" id="WOH01207.1"/>
    </source>
</evidence>
<gene>
    <name evidence="2" type="ORF">DCAR_0520588</name>
</gene>
<keyword evidence="3" id="KW-1185">Reference proteome</keyword>
<dbReference type="EMBL" id="CP093347">
    <property type="protein sequence ID" value="WOH01207.1"/>
    <property type="molecule type" value="Genomic_DNA"/>
</dbReference>
<feature type="transmembrane region" description="Helical" evidence="1">
    <location>
        <begin position="7"/>
        <end position="29"/>
    </location>
</feature>
<accession>A0AAF1B274</accession>
<proteinExistence type="predicted"/>
<keyword evidence="1" id="KW-0812">Transmembrane</keyword>
<name>A0AAF1B274_DAUCS</name>